<dbReference type="AlphaFoldDB" id="A0A067SM20"/>
<name>A0A067SM20_GALM3</name>
<proteinExistence type="predicted"/>
<sequence>MFCDPCVAPWSPIMTAMAPGYQHSLRTCSWRVTTPSPAAVNRPSRSVENYDTSFSSLRDLEIGDWVSPDDISFFLFRLIIPKKSTLCIWGDSLDDLPTLLNVNTNNQAEAEPYYHIMRVVIVGDHTTQRQMLGLKQTTLYIHRDTSFSQFQSCLTCWNSFFLLPRYTRSLLPSSSRY</sequence>
<dbReference type="Proteomes" id="UP000027222">
    <property type="component" value="Unassembled WGS sequence"/>
</dbReference>
<evidence type="ECO:0000313" key="2">
    <source>
        <dbReference type="Proteomes" id="UP000027222"/>
    </source>
</evidence>
<protein>
    <submittedName>
        <fullName evidence="1">Uncharacterized protein</fullName>
    </submittedName>
</protein>
<dbReference type="STRING" id="685588.A0A067SM20"/>
<keyword evidence="2" id="KW-1185">Reference proteome</keyword>
<reference evidence="2" key="1">
    <citation type="journal article" date="2014" name="Proc. Natl. Acad. Sci. U.S.A.">
        <title>Extensive sampling of basidiomycete genomes demonstrates inadequacy of the white-rot/brown-rot paradigm for wood decay fungi.</title>
        <authorList>
            <person name="Riley R."/>
            <person name="Salamov A.A."/>
            <person name="Brown D.W."/>
            <person name="Nagy L.G."/>
            <person name="Floudas D."/>
            <person name="Held B.W."/>
            <person name="Levasseur A."/>
            <person name="Lombard V."/>
            <person name="Morin E."/>
            <person name="Otillar R."/>
            <person name="Lindquist E.A."/>
            <person name="Sun H."/>
            <person name="LaButti K.M."/>
            <person name="Schmutz J."/>
            <person name="Jabbour D."/>
            <person name="Luo H."/>
            <person name="Baker S.E."/>
            <person name="Pisabarro A.G."/>
            <person name="Walton J.D."/>
            <person name="Blanchette R.A."/>
            <person name="Henrissat B."/>
            <person name="Martin F."/>
            <person name="Cullen D."/>
            <person name="Hibbett D.S."/>
            <person name="Grigoriev I.V."/>
        </authorList>
    </citation>
    <scope>NUCLEOTIDE SEQUENCE [LARGE SCALE GENOMIC DNA]</scope>
    <source>
        <strain evidence="2">CBS 339.88</strain>
    </source>
</reference>
<dbReference type="HOGENOM" id="CLU_1517960_0_0_1"/>
<gene>
    <name evidence="1" type="ORF">GALMADRAFT_803827</name>
</gene>
<organism evidence="1 2">
    <name type="scientific">Galerina marginata (strain CBS 339.88)</name>
    <dbReference type="NCBI Taxonomy" id="685588"/>
    <lineage>
        <taxon>Eukaryota</taxon>
        <taxon>Fungi</taxon>
        <taxon>Dikarya</taxon>
        <taxon>Basidiomycota</taxon>
        <taxon>Agaricomycotina</taxon>
        <taxon>Agaricomycetes</taxon>
        <taxon>Agaricomycetidae</taxon>
        <taxon>Agaricales</taxon>
        <taxon>Agaricineae</taxon>
        <taxon>Strophariaceae</taxon>
        <taxon>Galerina</taxon>
    </lineage>
</organism>
<accession>A0A067SM20</accession>
<evidence type="ECO:0000313" key="1">
    <source>
        <dbReference type="EMBL" id="KDR71077.1"/>
    </source>
</evidence>
<dbReference type="EMBL" id="KL142394">
    <property type="protein sequence ID" value="KDR71077.1"/>
    <property type="molecule type" value="Genomic_DNA"/>
</dbReference>